<gene>
    <name evidence="1" type="ORF">SOCE26_082010</name>
</gene>
<dbReference type="Proteomes" id="UP000238348">
    <property type="component" value="Chromosome"/>
</dbReference>
<accession>A0A2L0F565</accession>
<dbReference type="OrthoDB" id="893408at2"/>
<sequence length="136" mass="15387">MIHFDERWITISWDPHIEAVVAEWKGFAESKDFRAGLEAGLELARQKRARRWLADTLRGPPSTQADQKWTSEIWFPRVIVAGVRWMALVVPQSAITRMSLKGIMSKVTTESLTQAYFEDAASARAWLAATPRFGPG</sequence>
<proteinExistence type="predicted"/>
<evidence type="ECO:0008006" key="3">
    <source>
        <dbReference type="Google" id="ProtNLM"/>
    </source>
</evidence>
<evidence type="ECO:0000313" key="2">
    <source>
        <dbReference type="Proteomes" id="UP000238348"/>
    </source>
</evidence>
<dbReference type="EMBL" id="CP012673">
    <property type="protein sequence ID" value="AUX46693.1"/>
    <property type="molecule type" value="Genomic_DNA"/>
</dbReference>
<organism evidence="1 2">
    <name type="scientific">Sorangium cellulosum</name>
    <name type="common">Polyangium cellulosum</name>
    <dbReference type="NCBI Taxonomy" id="56"/>
    <lineage>
        <taxon>Bacteria</taxon>
        <taxon>Pseudomonadati</taxon>
        <taxon>Myxococcota</taxon>
        <taxon>Polyangia</taxon>
        <taxon>Polyangiales</taxon>
        <taxon>Polyangiaceae</taxon>
        <taxon>Sorangium</taxon>
    </lineage>
</organism>
<name>A0A2L0F565_SORCE</name>
<reference evidence="1 2" key="1">
    <citation type="submission" date="2015-09" db="EMBL/GenBank/DDBJ databases">
        <title>Sorangium comparison.</title>
        <authorList>
            <person name="Zaburannyi N."/>
            <person name="Bunk B."/>
            <person name="Overmann J."/>
            <person name="Mueller R."/>
        </authorList>
    </citation>
    <scope>NUCLEOTIDE SEQUENCE [LARGE SCALE GENOMIC DNA]</scope>
    <source>
        <strain evidence="1 2">So ce26</strain>
    </source>
</reference>
<dbReference type="RefSeq" id="WP_104984843.1">
    <property type="nucleotide sequence ID" value="NZ_CP012673.1"/>
</dbReference>
<dbReference type="AlphaFoldDB" id="A0A2L0F565"/>
<protein>
    <recommendedName>
        <fullName evidence="3">STAS/SEC14 domain-containing protein</fullName>
    </recommendedName>
</protein>
<evidence type="ECO:0000313" key="1">
    <source>
        <dbReference type="EMBL" id="AUX46693.1"/>
    </source>
</evidence>